<comment type="caution">
    <text evidence="2">The sequence shown here is derived from an EMBL/GenBank/DDBJ whole genome shotgun (WGS) entry which is preliminary data.</text>
</comment>
<feature type="transmembrane region" description="Helical" evidence="1">
    <location>
        <begin position="12"/>
        <end position="30"/>
    </location>
</feature>
<keyword evidence="1" id="KW-0812">Transmembrane</keyword>
<protein>
    <submittedName>
        <fullName evidence="2">Uncharacterized protein</fullName>
    </submittedName>
</protein>
<feature type="transmembrane region" description="Helical" evidence="1">
    <location>
        <begin position="95"/>
        <end position="118"/>
    </location>
</feature>
<evidence type="ECO:0000313" key="2">
    <source>
        <dbReference type="EMBL" id="PIZ95447.1"/>
    </source>
</evidence>
<gene>
    <name evidence="2" type="ORF">COX81_00820</name>
</gene>
<dbReference type="AlphaFoldDB" id="A0A2M7V9F8"/>
<sequence>MTIEKNNQNKKSFWLLFAIAVGITIIMPLPRYACFDGCQWAVASILTKEGLIFIFTGIFLVIPFLLSSGIYILLFTGLLSFVDKIVIFNKTKIRWMVGIVLVTLTGTLIINIAGYLLVPHVKTDIQNQTSYIKIKQSISIGMTKTDVRALYPDAVPDSFKGIVPEDPEIEADPFIGANGLGGDCLRIDIMNVCFKDDKVFGLYSFEKKYLKIHDDYKKTLATFDFSNPDTCESLDSAPYYMGYPSKKICYKNIALTTNNSEYCYRVEKNGDQDCLSDLTQKTGDESLCEDIDYKKNRQAYSRCIVTAATNKNDISLCDQLQEKNMTSEYKFCKENVMN</sequence>
<organism evidence="2 3">
    <name type="scientific">Candidatus Magasanikbacteria bacterium CG_4_10_14_0_2_um_filter_37_12</name>
    <dbReference type="NCBI Taxonomy" id="1974637"/>
    <lineage>
        <taxon>Bacteria</taxon>
        <taxon>Candidatus Magasanikiibacteriota</taxon>
    </lineage>
</organism>
<reference evidence="3" key="1">
    <citation type="submission" date="2017-09" db="EMBL/GenBank/DDBJ databases">
        <title>Depth-based differentiation of microbial function through sediment-hosted aquifers and enrichment of novel symbionts in the deep terrestrial subsurface.</title>
        <authorList>
            <person name="Probst A.J."/>
            <person name="Ladd B."/>
            <person name="Jarett J.K."/>
            <person name="Geller-Mcgrath D.E."/>
            <person name="Sieber C.M.K."/>
            <person name="Emerson J.B."/>
            <person name="Anantharaman K."/>
            <person name="Thomas B.C."/>
            <person name="Malmstrom R."/>
            <person name="Stieglmeier M."/>
            <person name="Klingl A."/>
            <person name="Woyke T."/>
            <person name="Ryan C.M."/>
            <person name="Banfield J.F."/>
        </authorList>
    </citation>
    <scope>NUCLEOTIDE SEQUENCE [LARGE SCALE GENOMIC DNA]</scope>
</reference>
<name>A0A2M7V9F8_9BACT</name>
<dbReference type="Proteomes" id="UP000228568">
    <property type="component" value="Unassembled WGS sequence"/>
</dbReference>
<evidence type="ECO:0000313" key="3">
    <source>
        <dbReference type="Proteomes" id="UP000228568"/>
    </source>
</evidence>
<keyword evidence="1" id="KW-0472">Membrane</keyword>
<keyword evidence="1" id="KW-1133">Transmembrane helix</keyword>
<dbReference type="EMBL" id="PFPK01000011">
    <property type="protein sequence ID" value="PIZ95447.1"/>
    <property type="molecule type" value="Genomic_DNA"/>
</dbReference>
<accession>A0A2M7V9F8</accession>
<evidence type="ECO:0000256" key="1">
    <source>
        <dbReference type="SAM" id="Phobius"/>
    </source>
</evidence>
<proteinExistence type="predicted"/>
<feature type="transmembrane region" description="Helical" evidence="1">
    <location>
        <begin position="50"/>
        <end position="74"/>
    </location>
</feature>